<feature type="transmembrane region" description="Helical" evidence="6">
    <location>
        <begin position="53"/>
        <end position="75"/>
    </location>
</feature>
<organism evidence="9">
    <name type="scientific">Salpingoeca rosetta (strain ATCC 50818 / BSB-021)</name>
    <dbReference type="NCBI Taxonomy" id="946362"/>
    <lineage>
        <taxon>Eukaryota</taxon>
        <taxon>Choanoflagellata</taxon>
        <taxon>Craspedida</taxon>
        <taxon>Salpingoecidae</taxon>
        <taxon>Salpingoeca</taxon>
    </lineage>
</organism>
<evidence type="ECO:0000256" key="2">
    <source>
        <dbReference type="ARBA" id="ARBA00022692"/>
    </source>
</evidence>
<evidence type="ECO:0000256" key="3">
    <source>
        <dbReference type="ARBA" id="ARBA00022989"/>
    </source>
</evidence>
<keyword evidence="2 6" id="KW-0812">Transmembrane</keyword>
<feature type="transmembrane region" description="Helical" evidence="6">
    <location>
        <begin position="18"/>
        <end position="41"/>
    </location>
</feature>
<name>F2UCA0_SALR5</name>
<dbReference type="EMBL" id="GL832968">
    <property type="protein sequence ID" value="EGD74207.1"/>
    <property type="molecule type" value="Genomic_DNA"/>
</dbReference>
<dbReference type="InParanoid" id="F2UCA0"/>
<evidence type="ECO:0000259" key="7">
    <source>
        <dbReference type="PROSITE" id="PS51225"/>
    </source>
</evidence>
<evidence type="ECO:0000256" key="6">
    <source>
        <dbReference type="SAM" id="Phobius"/>
    </source>
</evidence>
<sequence>MPQVAVNNLTTPLGISKLAIFFFTLCAFAAVSAWSCSVGGFSADYSDIDNGEFFLAIHVLGWLLSIFFIAEYVFFLGNVTSCLPFNYYMADASLCVSWGFMSIIASGVHASDWVDAKDSAAFKAACDGEDGYQFGLAMGFFAAFGWFVSAVLAFLQARQGDAAFSHSSSSQSTTTTSNPDGSTTTTTVTKANVAQQSSQLPY</sequence>
<evidence type="ECO:0000313" key="9">
    <source>
        <dbReference type="Proteomes" id="UP000007799"/>
    </source>
</evidence>
<feature type="compositionally biased region" description="Low complexity" evidence="5">
    <location>
        <begin position="165"/>
        <end position="189"/>
    </location>
</feature>
<dbReference type="KEGG" id="sre:PTSG_06219"/>
<feature type="compositionally biased region" description="Polar residues" evidence="5">
    <location>
        <begin position="190"/>
        <end position="202"/>
    </location>
</feature>
<proteinExistence type="predicted"/>
<evidence type="ECO:0000256" key="4">
    <source>
        <dbReference type="ARBA" id="ARBA00023136"/>
    </source>
</evidence>
<protein>
    <recommendedName>
        <fullName evidence="7">MARVEL domain-containing protein</fullName>
    </recommendedName>
</protein>
<gene>
    <name evidence="8" type="ORF">PTSG_06219</name>
</gene>
<keyword evidence="4 6" id="KW-0472">Membrane</keyword>
<feature type="region of interest" description="Disordered" evidence="5">
    <location>
        <begin position="165"/>
        <end position="202"/>
    </location>
</feature>
<dbReference type="Proteomes" id="UP000007799">
    <property type="component" value="Unassembled WGS sequence"/>
</dbReference>
<dbReference type="GO" id="GO:0016020">
    <property type="term" value="C:membrane"/>
    <property type="evidence" value="ECO:0007669"/>
    <property type="project" value="UniProtKB-SubCell"/>
</dbReference>
<dbReference type="GeneID" id="16073682"/>
<feature type="transmembrane region" description="Helical" evidence="6">
    <location>
        <begin position="131"/>
        <end position="155"/>
    </location>
</feature>
<keyword evidence="9" id="KW-1185">Reference proteome</keyword>
<evidence type="ECO:0000256" key="5">
    <source>
        <dbReference type="SAM" id="MobiDB-lite"/>
    </source>
</evidence>
<evidence type="ECO:0000256" key="1">
    <source>
        <dbReference type="ARBA" id="ARBA00004141"/>
    </source>
</evidence>
<dbReference type="PROSITE" id="PS51225">
    <property type="entry name" value="MARVEL"/>
    <property type="match status" value="1"/>
</dbReference>
<dbReference type="Pfam" id="PF01284">
    <property type="entry name" value="MARVEL"/>
    <property type="match status" value="1"/>
</dbReference>
<keyword evidence="3 6" id="KW-1133">Transmembrane helix</keyword>
<comment type="subcellular location">
    <subcellularLocation>
        <location evidence="1">Membrane</location>
        <topology evidence="1">Multi-pass membrane protein</topology>
    </subcellularLocation>
</comment>
<feature type="transmembrane region" description="Helical" evidence="6">
    <location>
        <begin position="87"/>
        <end position="111"/>
    </location>
</feature>
<feature type="domain" description="MARVEL" evidence="7">
    <location>
        <begin position="8"/>
        <end position="158"/>
    </location>
</feature>
<dbReference type="RefSeq" id="XP_004993107.1">
    <property type="nucleotide sequence ID" value="XM_004993050.1"/>
</dbReference>
<dbReference type="InterPro" id="IPR008253">
    <property type="entry name" value="Marvel"/>
</dbReference>
<evidence type="ECO:0000313" key="8">
    <source>
        <dbReference type="EMBL" id="EGD74207.1"/>
    </source>
</evidence>
<dbReference type="AlphaFoldDB" id="F2UCA0"/>
<reference evidence="8" key="1">
    <citation type="submission" date="2009-08" db="EMBL/GenBank/DDBJ databases">
        <title>Annotation of Salpingoeca rosetta.</title>
        <authorList>
            <consortium name="The Broad Institute Genome Sequencing Platform"/>
            <person name="Russ C."/>
            <person name="Cuomo C."/>
            <person name="Burger G."/>
            <person name="Gray M.W."/>
            <person name="Holland P.W.H."/>
            <person name="King N."/>
            <person name="Lang F.B.F."/>
            <person name="Roger A.J."/>
            <person name="Ruiz-Trillo I."/>
            <person name="Young S.K."/>
            <person name="Zeng Q."/>
            <person name="Gargeya S."/>
            <person name="Alvarado L."/>
            <person name="Berlin A."/>
            <person name="Chapman S.B."/>
            <person name="Chen Z."/>
            <person name="Freedman E."/>
            <person name="Gellesch M."/>
            <person name="Goldberg J."/>
            <person name="Griggs A."/>
            <person name="Gujja S."/>
            <person name="Heilman E."/>
            <person name="Heiman D."/>
            <person name="Howarth C."/>
            <person name="Mehta T."/>
            <person name="Neiman D."/>
            <person name="Pearson M."/>
            <person name="Roberts A."/>
            <person name="Saif S."/>
            <person name="Shea T."/>
            <person name="Shenoy N."/>
            <person name="Sisk P."/>
            <person name="Stolte C."/>
            <person name="Sykes S."/>
            <person name="White J."/>
            <person name="Yandava C."/>
            <person name="Haas B."/>
            <person name="Nusbaum C."/>
            <person name="Birren B."/>
        </authorList>
    </citation>
    <scope>NUCLEOTIDE SEQUENCE [LARGE SCALE GENOMIC DNA]</scope>
    <source>
        <strain evidence="8">ATCC 50818</strain>
    </source>
</reference>
<accession>F2UCA0</accession>